<evidence type="ECO:0000313" key="3">
    <source>
        <dbReference type="Proteomes" id="UP000053237"/>
    </source>
</evidence>
<keyword evidence="1" id="KW-0472">Membrane</keyword>
<accession>A0A024GNH3</accession>
<evidence type="ECO:0000313" key="2">
    <source>
        <dbReference type="EMBL" id="CCI48408.1"/>
    </source>
</evidence>
<evidence type="ECO:0008006" key="4">
    <source>
        <dbReference type="Google" id="ProtNLM"/>
    </source>
</evidence>
<dbReference type="InterPro" id="IPR052649">
    <property type="entry name" value="NCE102-like"/>
</dbReference>
<gene>
    <name evidence="2" type="ORF">BN9_094920</name>
</gene>
<dbReference type="Proteomes" id="UP000053237">
    <property type="component" value="Unassembled WGS sequence"/>
</dbReference>
<name>A0A024GNH3_9STRA</name>
<sequence>MAFRRIRNHVYSDRASGCSEAIALIVVLLFTLLYSIWTLFMDFYHCLVKCSPRTTAFIDVVFAGLLLTIGIIFVMSDYSAECFRYNDSFECDSLVVSTTFTFLTSVACLISSVGSLHVGNAHDNTKSDIHNEKACNAVCLPYEEYITPVVGPKKMKAIVTPTTSSYQDVNGDVNTYV</sequence>
<dbReference type="PANTHER" id="PTHR28165:SF1">
    <property type="entry name" value="NON-CLASSICAL EXPORT PROTEIN 2-RELATED"/>
    <property type="match status" value="1"/>
</dbReference>
<evidence type="ECO:0000256" key="1">
    <source>
        <dbReference type="SAM" id="Phobius"/>
    </source>
</evidence>
<organism evidence="2 3">
    <name type="scientific">Albugo candida</name>
    <dbReference type="NCBI Taxonomy" id="65357"/>
    <lineage>
        <taxon>Eukaryota</taxon>
        <taxon>Sar</taxon>
        <taxon>Stramenopiles</taxon>
        <taxon>Oomycota</taxon>
        <taxon>Peronosporomycetes</taxon>
        <taxon>Albuginales</taxon>
        <taxon>Albuginaceae</taxon>
        <taxon>Albugo</taxon>
    </lineage>
</organism>
<dbReference type="PANTHER" id="PTHR28165">
    <property type="entry name" value="NON-CLASSICAL EXPORT PROTEIN 2-RELATED"/>
    <property type="match status" value="1"/>
</dbReference>
<dbReference type="AlphaFoldDB" id="A0A024GNH3"/>
<comment type="caution">
    <text evidence="2">The sequence shown here is derived from an EMBL/GenBank/DDBJ whole genome shotgun (WGS) entry which is preliminary data.</text>
</comment>
<dbReference type="InParanoid" id="A0A024GNH3"/>
<feature type="transmembrane region" description="Helical" evidence="1">
    <location>
        <begin position="56"/>
        <end position="75"/>
    </location>
</feature>
<keyword evidence="1" id="KW-1133">Transmembrane helix</keyword>
<keyword evidence="1" id="KW-0812">Transmembrane</keyword>
<protein>
    <recommendedName>
        <fullName evidence="4">MARVEL domain-containing protein</fullName>
    </recommendedName>
</protein>
<reference evidence="2 3" key="1">
    <citation type="submission" date="2012-05" db="EMBL/GenBank/DDBJ databases">
        <title>Recombination and specialization in a pathogen metapopulation.</title>
        <authorList>
            <person name="Gardiner A."/>
            <person name="Kemen E."/>
            <person name="Schultz-Larsen T."/>
            <person name="MacLean D."/>
            <person name="Van Oosterhout C."/>
            <person name="Jones J.D.G."/>
        </authorList>
    </citation>
    <scope>NUCLEOTIDE SEQUENCE [LARGE SCALE GENOMIC DNA]</scope>
    <source>
        <strain evidence="2 3">Ac Nc2</strain>
    </source>
</reference>
<dbReference type="EMBL" id="CAIX01000222">
    <property type="protein sequence ID" value="CCI48408.1"/>
    <property type="molecule type" value="Genomic_DNA"/>
</dbReference>
<keyword evidence="3" id="KW-1185">Reference proteome</keyword>
<feature type="transmembrane region" description="Helical" evidence="1">
    <location>
        <begin position="21"/>
        <end position="44"/>
    </location>
</feature>
<proteinExistence type="predicted"/>